<dbReference type="GO" id="GO:0046983">
    <property type="term" value="F:protein dimerization activity"/>
    <property type="evidence" value="ECO:0007669"/>
    <property type="project" value="InterPro"/>
</dbReference>
<evidence type="ECO:0000256" key="1">
    <source>
        <dbReference type="ARBA" id="ARBA00000085"/>
    </source>
</evidence>
<dbReference type="SMART" id="SM00091">
    <property type="entry name" value="PAS"/>
    <property type="match status" value="1"/>
</dbReference>
<dbReference type="GO" id="GO:0016020">
    <property type="term" value="C:membrane"/>
    <property type="evidence" value="ECO:0007669"/>
    <property type="project" value="InterPro"/>
</dbReference>
<dbReference type="Gene3D" id="3.30.565.10">
    <property type="entry name" value="Histidine kinase-like ATPase, C-terminal domain"/>
    <property type="match status" value="1"/>
</dbReference>
<comment type="PTM">
    <text evidence="9">Autophosphorylated.</text>
</comment>
<dbReference type="PROSITE" id="PS50113">
    <property type="entry name" value="PAC"/>
    <property type="match status" value="1"/>
</dbReference>
<evidence type="ECO:0000313" key="13">
    <source>
        <dbReference type="EMBL" id="TLS50722.1"/>
    </source>
</evidence>
<evidence type="ECO:0000259" key="12">
    <source>
        <dbReference type="PROSITE" id="PS50113"/>
    </source>
</evidence>
<feature type="modified residue" description="Phosphohistidine; by autocatalysis" evidence="9">
    <location>
        <position position="187"/>
    </location>
</feature>
<comment type="catalytic activity">
    <reaction evidence="1">
        <text>ATP + protein L-histidine = ADP + protein N-phospho-L-histidine.</text>
        <dbReference type="EC" id="2.7.13.3"/>
    </reaction>
</comment>
<keyword evidence="8" id="KW-0902">Two-component regulatory system</keyword>
<comment type="caution">
    <text evidence="13">The sequence shown here is derived from an EMBL/GenBank/DDBJ whole genome shotgun (WGS) entry which is preliminary data.</text>
</comment>
<keyword evidence="7" id="KW-0067">ATP-binding</keyword>
<evidence type="ECO:0000256" key="3">
    <source>
        <dbReference type="ARBA" id="ARBA00022553"/>
    </source>
</evidence>
<dbReference type="Pfam" id="PF13426">
    <property type="entry name" value="PAS_9"/>
    <property type="match status" value="1"/>
</dbReference>
<dbReference type="AlphaFoldDB" id="A0A5R9G2Y9"/>
<dbReference type="Pfam" id="PF02518">
    <property type="entry name" value="HATPase_c"/>
    <property type="match status" value="1"/>
</dbReference>
<dbReference type="Gene3D" id="1.20.5.1930">
    <property type="match status" value="1"/>
</dbReference>
<dbReference type="SUPFAM" id="SSF55785">
    <property type="entry name" value="PYP-like sensor domain (PAS domain)"/>
    <property type="match status" value="1"/>
</dbReference>
<dbReference type="EMBL" id="VCIW01000013">
    <property type="protein sequence ID" value="TLS50722.1"/>
    <property type="molecule type" value="Genomic_DNA"/>
</dbReference>
<feature type="domain" description="PAC" evidence="12">
    <location>
        <begin position="114"/>
        <end position="166"/>
    </location>
</feature>
<dbReference type="CDD" id="cd16917">
    <property type="entry name" value="HATPase_UhpB-NarQ-NarX-like"/>
    <property type="match status" value="1"/>
</dbReference>
<evidence type="ECO:0000256" key="7">
    <source>
        <dbReference type="ARBA" id="ARBA00022840"/>
    </source>
</evidence>
<feature type="domain" description="PAS" evidence="11">
    <location>
        <begin position="42"/>
        <end position="86"/>
    </location>
</feature>
<reference evidence="13 14" key="1">
    <citation type="submission" date="2019-05" db="EMBL/GenBank/DDBJ databases">
        <authorList>
            <person name="Narsing Rao M.P."/>
            <person name="Li W.J."/>
        </authorList>
    </citation>
    <scope>NUCLEOTIDE SEQUENCE [LARGE SCALE GENOMIC DNA]</scope>
    <source>
        <strain evidence="13 14">SYSU_K30003</strain>
    </source>
</reference>
<dbReference type="InterPro" id="IPR000014">
    <property type="entry name" value="PAS"/>
</dbReference>
<dbReference type="InterPro" id="IPR050482">
    <property type="entry name" value="Sensor_HK_TwoCompSys"/>
</dbReference>
<evidence type="ECO:0000256" key="8">
    <source>
        <dbReference type="ARBA" id="ARBA00023012"/>
    </source>
</evidence>
<keyword evidence="4" id="KW-0808">Transferase</keyword>
<organism evidence="13 14">
    <name type="scientific">Paenibacillus antri</name>
    <dbReference type="NCBI Taxonomy" id="2582848"/>
    <lineage>
        <taxon>Bacteria</taxon>
        <taxon>Bacillati</taxon>
        <taxon>Bacillota</taxon>
        <taxon>Bacilli</taxon>
        <taxon>Bacillales</taxon>
        <taxon>Paenibacillaceae</taxon>
        <taxon>Paenibacillus</taxon>
    </lineage>
</organism>
<dbReference type="GO" id="GO:0005524">
    <property type="term" value="F:ATP binding"/>
    <property type="evidence" value="ECO:0007669"/>
    <property type="project" value="UniProtKB-KW"/>
</dbReference>
<evidence type="ECO:0000259" key="10">
    <source>
        <dbReference type="PROSITE" id="PS50109"/>
    </source>
</evidence>
<dbReference type="PANTHER" id="PTHR24421">
    <property type="entry name" value="NITRATE/NITRITE SENSOR PROTEIN NARX-RELATED"/>
    <property type="match status" value="1"/>
</dbReference>
<dbReference type="NCBIfam" id="TIGR00229">
    <property type="entry name" value="sensory_box"/>
    <property type="match status" value="1"/>
</dbReference>
<accession>A0A5R9G2Y9</accession>
<evidence type="ECO:0000259" key="11">
    <source>
        <dbReference type="PROSITE" id="PS50112"/>
    </source>
</evidence>
<dbReference type="EC" id="2.7.13.3" evidence="2"/>
<dbReference type="InterPro" id="IPR036890">
    <property type="entry name" value="HATPase_C_sf"/>
</dbReference>
<dbReference type="SUPFAM" id="SSF55874">
    <property type="entry name" value="ATPase domain of HSP90 chaperone/DNA topoisomerase II/histidine kinase"/>
    <property type="match status" value="1"/>
</dbReference>
<evidence type="ECO:0000313" key="14">
    <source>
        <dbReference type="Proteomes" id="UP000309676"/>
    </source>
</evidence>
<evidence type="ECO:0000256" key="6">
    <source>
        <dbReference type="ARBA" id="ARBA00022777"/>
    </source>
</evidence>
<evidence type="ECO:0000256" key="4">
    <source>
        <dbReference type="ARBA" id="ARBA00022679"/>
    </source>
</evidence>
<dbReference type="Pfam" id="PF07730">
    <property type="entry name" value="HisKA_3"/>
    <property type="match status" value="1"/>
</dbReference>
<protein>
    <recommendedName>
        <fullName evidence="2">histidine kinase</fullName>
        <ecNumber evidence="2">2.7.13.3</ecNumber>
    </recommendedName>
</protein>
<dbReference type="Gene3D" id="3.30.450.20">
    <property type="entry name" value="PAS domain"/>
    <property type="match status" value="1"/>
</dbReference>
<keyword evidence="14" id="KW-1185">Reference proteome</keyword>
<feature type="domain" description="Histidine kinase" evidence="10">
    <location>
        <begin position="181"/>
        <end position="375"/>
    </location>
</feature>
<dbReference type="PROSITE" id="PS50109">
    <property type="entry name" value="HIS_KIN"/>
    <property type="match status" value="1"/>
</dbReference>
<dbReference type="Proteomes" id="UP000309676">
    <property type="component" value="Unassembled WGS sequence"/>
</dbReference>
<dbReference type="InterPro" id="IPR011712">
    <property type="entry name" value="Sig_transdc_His_kin_sub3_dim/P"/>
</dbReference>
<sequence length="375" mass="42734">MNREHGNYPLVIGQYARSLLDRLDEIIQDETVRENLSDSLRQLTDIRFALDESSIVAVTDRKGKILYVNDKFCEISKYSREELLGQDHRIINSGHHDKAFFRELWETICSGDVWHGEIKNRAKDGTLYWVDTTIVPLLDESEQPIQFLAIRHEITRLKHVEEELKSMMVGVMEIQEEERKRISRELHDGIGQSLFSLLIRMDKLLVATGKEPSTPPSIERELTEARRSVSHIIEEVRGLAWELRPSVLDDLGVVPAVRTYIENFTSHYGVEVDFRCELGSRLDNVKETVIYRVIQEALTNVGKYAGVDTVEVALLERPDRVEAVVADRGDGFEARRDRKGVGLFSMAERARGVGASLEIDSRPGEGTVVRLIVPK</sequence>
<dbReference type="InterPro" id="IPR001610">
    <property type="entry name" value="PAC"/>
</dbReference>
<dbReference type="SMART" id="SM00086">
    <property type="entry name" value="PAC"/>
    <property type="match status" value="1"/>
</dbReference>
<dbReference type="GO" id="GO:0005737">
    <property type="term" value="C:cytoplasm"/>
    <property type="evidence" value="ECO:0007669"/>
    <property type="project" value="InterPro"/>
</dbReference>
<dbReference type="OrthoDB" id="9760839at2"/>
<dbReference type="GO" id="GO:0005506">
    <property type="term" value="F:iron ion binding"/>
    <property type="evidence" value="ECO:0007669"/>
    <property type="project" value="InterPro"/>
</dbReference>
<dbReference type="InterPro" id="IPR005467">
    <property type="entry name" value="His_kinase_dom"/>
</dbReference>
<dbReference type="PROSITE" id="PS50112">
    <property type="entry name" value="PAS"/>
    <property type="match status" value="1"/>
</dbReference>
<evidence type="ECO:0000256" key="5">
    <source>
        <dbReference type="ARBA" id="ARBA00022741"/>
    </source>
</evidence>
<evidence type="ECO:0000256" key="2">
    <source>
        <dbReference type="ARBA" id="ARBA00012438"/>
    </source>
</evidence>
<dbReference type="PANTHER" id="PTHR24421:SF10">
    <property type="entry name" value="NITRATE_NITRITE SENSOR PROTEIN NARQ"/>
    <property type="match status" value="1"/>
</dbReference>
<proteinExistence type="predicted"/>
<keyword evidence="3 9" id="KW-0597">Phosphoprotein</keyword>
<dbReference type="InterPro" id="IPR000700">
    <property type="entry name" value="PAS-assoc_C"/>
</dbReference>
<dbReference type="CDD" id="cd00130">
    <property type="entry name" value="PAS"/>
    <property type="match status" value="1"/>
</dbReference>
<evidence type="ECO:0000256" key="9">
    <source>
        <dbReference type="PIRSR" id="PIRSR037432-51"/>
    </source>
</evidence>
<keyword evidence="6" id="KW-0418">Kinase</keyword>
<keyword evidence="5" id="KW-0547">Nucleotide-binding</keyword>
<dbReference type="InterPro" id="IPR035965">
    <property type="entry name" value="PAS-like_dom_sf"/>
</dbReference>
<name>A0A5R9G2Y9_9BACL</name>
<dbReference type="GO" id="GO:0000155">
    <property type="term" value="F:phosphorelay sensor kinase activity"/>
    <property type="evidence" value="ECO:0007669"/>
    <property type="project" value="InterPro"/>
</dbReference>
<dbReference type="InterPro" id="IPR003594">
    <property type="entry name" value="HATPase_dom"/>
</dbReference>
<gene>
    <name evidence="13" type="ORF">FE782_18650</name>
</gene>